<gene>
    <name evidence="3" type="ORF">IMSHALPRED_006051</name>
</gene>
<evidence type="ECO:0000313" key="3">
    <source>
        <dbReference type="EMBL" id="CAF9923904.1"/>
    </source>
</evidence>
<evidence type="ECO:0000259" key="2">
    <source>
        <dbReference type="Pfam" id="PF10056"/>
    </source>
</evidence>
<dbReference type="OrthoDB" id="5381833at2759"/>
<dbReference type="PANTHER" id="PTHR38113:SF2">
    <property type="entry name" value="DUF2293 DOMAIN-CONTAINING PROTEIN"/>
    <property type="match status" value="1"/>
</dbReference>
<dbReference type="PANTHER" id="PTHR38113">
    <property type="match status" value="1"/>
</dbReference>
<dbReference type="Pfam" id="PF10056">
    <property type="entry name" value="DUF2293"/>
    <property type="match status" value="1"/>
</dbReference>
<name>A0A8H3IS28_9LECA</name>
<dbReference type="EMBL" id="CAJPDT010000034">
    <property type="protein sequence ID" value="CAF9923904.1"/>
    <property type="molecule type" value="Genomic_DNA"/>
</dbReference>
<organism evidence="3 4">
    <name type="scientific">Imshaugia aleurites</name>
    <dbReference type="NCBI Taxonomy" id="172621"/>
    <lineage>
        <taxon>Eukaryota</taxon>
        <taxon>Fungi</taxon>
        <taxon>Dikarya</taxon>
        <taxon>Ascomycota</taxon>
        <taxon>Pezizomycotina</taxon>
        <taxon>Lecanoromycetes</taxon>
        <taxon>OSLEUM clade</taxon>
        <taxon>Lecanoromycetidae</taxon>
        <taxon>Lecanorales</taxon>
        <taxon>Lecanorineae</taxon>
        <taxon>Parmeliaceae</taxon>
        <taxon>Imshaugia</taxon>
    </lineage>
</organism>
<evidence type="ECO:0000313" key="4">
    <source>
        <dbReference type="Proteomes" id="UP000664534"/>
    </source>
</evidence>
<reference evidence="3" key="1">
    <citation type="submission" date="2021-03" db="EMBL/GenBank/DDBJ databases">
        <authorList>
            <person name="Tagirdzhanova G."/>
        </authorList>
    </citation>
    <scope>NUCLEOTIDE SEQUENCE</scope>
</reference>
<feature type="region of interest" description="Disordered" evidence="1">
    <location>
        <begin position="243"/>
        <end position="264"/>
    </location>
</feature>
<protein>
    <recommendedName>
        <fullName evidence="2">DUF2293 domain-containing protein</fullName>
    </recommendedName>
</protein>
<keyword evidence="4" id="KW-1185">Reference proteome</keyword>
<accession>A0A8H3IS28</accession>
<proteinExistence type="predicted"/>
<feature type="compositionally biased region" description="Basic and acidic residues" evidence="1">
    <location>
        <begin position="308"/>
        <end position="325"/>
    </location>
</feature>
<feature type="compositionally biased region" description="Basic and acidic residues" evidence="1">
    <location>
        <begin position="338"/>
        <end position="349"/>
    </location>
</feature>
<feature type="domain" description="DUF2293" evidence="2">
    <location>
        <begin position="140"/>
        <end position="226"/>
    </location>
</feature>
<evidence type="ECO:0000256" key="1">
    <source>
        <dbReference type="SAM" id="MobiDB-lite"/>
    </source>
</evidence>
<sequence length="500" mass="55834">MGSGDTSKPTGLLQHAFEKLSDSPDKPPTGYVFVPKGDVYVTRHCRNLTSESGRKLWIVYDHRTNERLGIHCFHQIVDAVREDAAATAGDESHNRRRTTCVPEQDSLRTAPGNFTGGEEKRQRAVAVKDSHDYQTAHKLLLEFFPNMPEAACTEILGHGFQKGSGRVGRSQKLENRLKVQLAVNAHIRHRLTLYDSILAADKGQDAKLTAREMVYSQVQAIADSWRATSSRAGSLIHKTSAPRGSAATLEANRQRRTLRDKAQANESQVLERALDGLCLNGKEREAGQRPKAAQRHALKVARKKAKEARKAAFREATRDQRRPNEPDPSIKMTKAKRKEVLRLQKEQKGRAGRNRKLRLTANGVELEPIEPDTYVPNYEEPSDEEPRKPRLLRSNYRPPGNTSTNSSDLADAPSDGMKLDAREQDLSVSARGPNSSVDPPRNSRYPLRRNRGRASVIHTDTEEGPGPVGESASVGRLLVEEPEWMDIDEISSRTKRVHLT</sequence>
<dbReference type="AlphaFoldDB" id="A0A8H3IS28"/>
<feature type="region of interest" description="Disordered" evidence="1">
    <location>
        <begin position="308"/>
        <end position="471"/>
    </location>
</feature>
<comment type="caution">
    <text evidence="3">The sequence shown here is derived from an EMBL/GenBank/DDBJ whole genome shotgun (WGS) entry which is preliminary data.</text>
</comment>
<dbReference type="InterPro" id="IPR018744">
    <property type="entry name" value="DUF2293"/>
</dbReference>
<dbReference type="Proteomes" id="UP000664534">
    <property type="component" value="Unassembled WGS sequence"/>
</dbReference>